<proteinExistence type="predicted"/>
<feature type="region of interest" description="Disordered" evidence="1">
    <location>
        <begin position="59"/>
        <end position="79"/>
    </location>
</feature>
<protein>
    <submittedName>
        <fullName evidence="2">Uncharacterized protein</fullName>
    </submittedName>
</protein>
<dbReference type="EMBL" id="JAJFAZ020000001">
    <property type="protein sequence ID" value="KAI5348860.1"/>
    <property type="molecule type" value="Genomic_DNA"/>
</dbReference>
<name>A0AAD4WSL3_PRUDU</name>
<comment type="caution">
    <text evidence="2">The sequence shown here is derived from an EMBL/GenBank/DDBJ whole genome shotgun (WGS) entry which is preliminary data.</text>
</comment>
<sequence length="79" mass="8838">MAQEMSPQKKEAQNQQKPRIKIMAQKRKSKQTMIGKQSTQTMFSFGATSMLSIASLQTLKTSSMKGRKSGPKNAFLELD</sequence>
<dbReference type="AlphaFoldDB" id="A0AAD4WSL3"/>
<keyword evidence="3" id="KW-1185">Reference proteome</keyword>
<dbReference type="Proteomes" id="UP001054821">
    <property type="component" value="Chromosome 1"/>
</dbReference>
<accession>A0AAD4WSL3</accession>
<gene>
    <name evidence="2" type="ORF">L3X38_001747</name>
</gene>
<feature type="region of interest" description="Disordered" evidence="1">
    <location>
        <begin position="1"/>
        <end position="36"/>
    </location>
</feature>
<organism evidence="2 3">
    <name type="scientific">Prunus dulcis</name>
    <name type="common">Almond</name>
    <name type="synonym">Amygdalus dulcis</name>
    <dbReference type="NCBI Taxonomy" id="3755"/>
    <lineage>
        <taxon>Eukaryota</taxon>
        <taxon>Viridiplantae</taxon>
        <taxon>Streptophyta</taxon>
        <taxon>Embryophyta</taxon>
        <taxon>Tracheophyta</taxon>
        <taxon>Spermatophyta</taxon>
        <taxon>Magnoliopsida</taxon>
        <taxon>eudicotyledons</taxon>
        <taxon>Gunneridae</taxon>
        <taxon>Pentapetalae</taxon>
        <taxon>rosids</taxon>
        <taxon>fabids</taxon>
        <taxon>Rosales</taxon>
        <taxon>Rosaceae</taxon>
        <taxon>Amygdaloideae</taxon>
        <taxon>Amygdaleae</taxon>
        <taxon>Prunus</taxon>
    </lineage>
</organism>
<reference evidence="2 3" key="1">
    <citation type="journal article" date="2022" name="G3 (Bethesda)">
        <title>Whole-genome sequence and methylome profiling of the almond [Prunus dulcis (Mill.) D.A. Webb] cultivar 'Nonpareil'.</title>
        <authorList>
            <person name="D'Amico-Willman K.M."/>
            <person name="Ouma W.Z."/>
            <person name="Meulia T."/>
            <person name="Sideli G.M."/>
            <person name="Gradziel T.M."/>
            <person name="Fresnedo-Ramirez J."/>
        </authorList>
    </citation>
    <scope>NUCLEOTIDE SEQUENCE [LARGE SCALE GENOMIC DNA]</scope>
    <source>
        <strain evidence="2">Clone GOH B32 T37-40</strain>
    </source>
</reference>
<evidence type="ECO:0000256" key="1">
    <source>
        <dbReference type="SAM" id="MobiDB-lite"/>
    </source>
</evidence>
<evidence type="ECO:0000313" key="2">
    <source>
        <dbReference type="EMBL" id="KAI5348860.1"/>
    </source>
</evidence>
<feature type="compositionally biased region" description="Basic residues" evidence="1">
    <location>
        <begin position="18"/>
        <end position="30"/>
    </location>
</feature>
<evidence type="ECO:0000313" key="3">
    <source>
        <dbReference type="Proteomes" id="UP001054821"/>
    </source>
</evidence>